<evidence type="ECO:0000313" key="4">
    <source>
        <dbReference type="EMBL" id="MBB6095333.1"/>
    </source>
</evidence>
<dbReference type="AlphaFoldDB" id="A0A841HRD8"/>
<dbReference type="GO" id="GO:0016987">
    <property type="term" value="F:sigma factor activity"/>
    <property type="evidence" value="ECO:0007669"/>
    <property type="project" value="InterPro"/>
</dbReference>
<name>A0A841HRD8_9GAMM</name>
<dbReference type="Gene3D" id="1.10.10.10">
    <property type="entry name" value="Winged helix-like DNA-binding domain superfamily/Winged helix DNA-binding domain"/>
    <property type="match status" value="1"/>
</dbReference>
<dbReference type="RefSeq" id="WP_184334718.1">
    <property type="nucleotide sequence ID" value="NZ_JACHHZ010000005.1"/>
</dbReference>
<dbReference type="InterPro" id="IPR013249">
    <property type="entry name" value="RNA_pol_sigma70_r4_t2"/>
</dbReference>
<organism evidence="4 5">
    <name type="scientific">Povalibacter uvarum</name>
    <dbReference type="NCBI Taxonomy" id="732238"/>
    <lineage>
        <taxon>Bacteria</taxon>
        <taxon>Pseudomonadati</taxon>
        <taxon>Pseudomonadota</taxon>
        <taxon>Gammaproteobacteria</taxon>
        <taxon>Steroidobacterales</taxon>
        <taxon>Steroidobacteraceae</taxon>
        <taxon>Povalibacter</taxon>
    </lineage>
</organism>
<dbReference type="Pfam" id="PF04542">
    <property type="entry name" value="Sigma70_r2"/>
    <property type="match status" value="1"/>
</dbReference>
<accession>A0A841HRD8</accession>
<dbReference type="InterPro" id="IPR036388">
    <property type="entry name" value="WH-like_DNA-bd_sf"/>
</dbReference>
<dbReference type="PANTHER" id="PTHR47756:SF2">
    <property type="entry name" value="BLL6612 PROTEIN"/>
    <property type="match status" value="1"/>
</dbReference>
<comment type="caution">
    <text evidence="4">The sequence shown here is derived from an EMBL/GenBank/DDBJ whole genome shotgun (WGS) entry which is preliminary data.</text>
</comment>
<sequence length="415" mass="45374">MSTEHALIADLFRHEAGRLTALLAKRVGASKLDMVEDAVQDALVSAMRTWPLQGIPRNPAGWLHTAARNALMDRLRRSRFEVPGDVETELIEAADTSFSSEAALQDELLNLIAYCCHPALSGPAQIALTLRLACGLSVEEIAGALLTSPDSIAQRIVRAKRELRDLEISLELPPARELVEERLPTILHAIYLLFDAGYLSNHHEEWQRPLLCKDALRLSRILAAHPATDEPQTHALAALLHFCSARLPARCDDEGRPVPLARQNREIWDRGLIAEGFRYLDAAIGGDTISRYHIEAAIASLHAQADSVESTDWAGVLSHYDALSELYPSPVVSLNRIIAMRYAHGADAAMDELTATASLRDLQDSLLYHATLGELHSARGDTSQAAAAYNAAAEAAGNDALAVLFRDRARDFDRG</sequence>
<dbReference type="GO" id="GO:0006352">
    <property type="term" value="P:DNA-templated transcription initiation"/>
    <property type="evidence" value="ECO:0007669"/>
    <property type="project" value="InterPro"/>
</dbReference>
<feature type="domain" description="DUF6596" evidence="3">
    <location>
        <begin position="182"/>
        <end position="283"/>
    </location>
</feature>
<evidence type="ECO:0000313" key="5">
    <source>
        <dbReference type="Proteomes" id="UP000588068"/>
    </source>
</evidence>
<evidence type="ECO:0000259" key="2">
    <source>
        <dbReference type="Pfam" id="PF08281"/>
    </source>
</evidence>
<dbReference type="Pfam" id="PF20239">
    <property type="entry name" value="DUF6596"/>
    <property type="match status" value="1"/>
</dbReference>
<evidence type="ECO:0000259" key="1">
    <source>
        <dbReference type="Pfam" id="PF04542"/>
    </source>
</evidence>
<keyword evidence="5" id="KW-1185">Reference proteome</keyword>
<dbReference type="InterPro" id="IPR046531">
    <property type="entry name" value="DUF6596"/>
</dbReference>
<dbReference type="Gene3D" id="1.10.1740.10">
    <property type="match status" value="1"/>
</dbReference>
<dbReference type="GO" id="GO:0003677">
    <property type="term" value="F:DNA binding"/>
    <property type="evidence" value="ECO:0007669"/>
    <property type="project" value="InterPro"/>
</dbReference>
<dbReference type="Proteomes" id="UP000588068">
    <property type="component" value="Unassembled WGS sequence"/>
</dbReference>
<dbReference type="InterPro" id="IPR013324">
    <property type="entry name" value="RNA_pol_sigma_r3/r4-like"/>
</dbReference>
<dbReference type="InterPro" id="IPR013325">
    <property type="entry name" value="RNA_pol_sigma_r2"/>
</dbReference>
<dbReference type="SUPFAM" id="SSF88946">
    <property type="entry name" value="Sigma2 domain of RNA polymerase sigma factors"/>
    <property type="match status" value="1"/>
</dbReference>
<dbReference type="PANTHER" id="PTHR47756">
    <property type="entry name" value="BLL6612 PROTEIN-RELATED"/>
    <property type="match status" value="1"/>
</dbReference>
<evidence type="ECO:0000259" key="3">
    <source>
        <dbReference type="Pfam" id="PF20239"/>
    </source>
</evidence>
<feature type="domain" description="RNA polymerase sigma factor 70 region 4 type 2" evidence="2">
    <location>
        <begin position="114"/>
        <end position="163"/>
    </location>
</feature>
<gene>
    <name evidence="4" type="ORF">HNQ60_004223</name>
</gene>
<dbReference type="SUPFAM" id="SSF88659">
    <property type="entry name" value="Sigma3 and sigma4 domains of RNA polymerase sigma factors"/>
    <property type="match status" value="1"/>
</dbReference>
<reference evidence="4 5" key="1">
    <citation type="submission" date="2020-08" db="EMBL/GenBank/DDBJ databases">
        <title>Genomic Encyclopedia of Type Strains, Phase IV (KMG-IV): sequencing the most valuable type-strain genomes for metagenomic binning, comparative biology and taxonomic classification.</title>
        <authorList>
            <person name="Goeker M."/>
        </authorList>
    </citation>
    <scope>NUCLEOTIDE SEQUENCE [LARGE SCALE GENOMIC DNA]</scope>
    <source>
        <strain evidence="4 5">DSM 26723</strain>
    </source>
</reference>
<dbReference type="Pfam" id="PF08281">
    <property type="entry name" value="Sigma70_r4_2"/>
    <property type="match status" value="1"/>
</dbReference>
<dbReference type="InterPro" id="IPR014284">
    <property type="entry name" value="RNA_pol_sigma-70_dom"/>
</dbReference>
<proteinExistence type="predicted"/>
<feature type="domain" description="RNA polymerase sigma-70 region 2" evidence="1">
    <location>
        <begin position="11"/>
        <end position="79"/>
    </location>
</feature>
<protein>
    <submittedName>
        <fullName evidence="4">RNA polymerase sigma-70 factor (ECF subfamily)</fullName>
    </submittedName>
</protein>
<dbReference type="NCBIfam" id="TIGR02937">
    <property type="entry name" value="sigma70-ECF"/>
    <property type="match status" value="1"/>
</dbReference>
<dbReference type="InterPro" id="IPR007627">
    <property type="entry name" value="RNA_pol_sigma70_r2"/>
</dbReference>
<dbReference type="EMBL" id="JACHHZ010000005">
    <property type="protein sequence ID" value="MBB6095333.1"/>
    <property type="molecule type" value="Genomic_DNA"/>
</dbReference>